<organism evidence="1 2">
    <name type="scientific">Sesamum alatum</name>
    <dbReference type="NCBI Taxonomy" id="300844"/>
    <lineage>
        <taxon>Eukaryota</taxon>
        <taxon>Viridiplantae</taxon>
        <taxon>Streptophyta</taxon>
        <taxon>Embryophyta</taxon>
        <taxon>Tracheophyta</taxon>
        <taxon>Spermatophyta</taxon>
        <taxon>Magnoliopsida</taxon>
        <taxon>eudicotyledons</taxon>
        <taxon>Gunneridae</taxon>
        <taxon>Pentapetalae</taxon>
        <taxon>asterids</taxon>
        <taxon>lamiids</taxon>
        <taxon>Lamiales</taxon>
        <taxon>Pedaliaceae</taxon>
        <taxon>Sesamum</taxon>
    </lineage>
</organism>
<sequence>MLHELGIEDPVPPWCNDRFSCLFSGDRKQEQARKALESALGKKKLEFKHSTRKSYYFRHSDRVSDSGKRGRDACCHSQHCVVYFATDADCIHLFAIKDCEIGYILQRKVLVHHMRKLLCMFLQKSKWLGNGEAIDLISGLSDQVLLLRILFLHPLDFPPQNTLAHTIKFLRVYSLTF</sequence>
<accession>A0AAE1YZX7</accession>
<dbReference type="AlphaFoldDB" id="A0AAE1YZX7"/>
<proteinExistence type="predicted"/>
<keyword evidence="2" id="KW-1185">Reference proteome</keyword>
<protein>
    <submittedName>
        <fullName evidence="1">Uncharacterized protein</fullName>
    </submittedName>
</protein>
<dbReference type="Proteomes" id="UP001293254">
    <property type="component" value="Unassembled WGS sequence"/>
</dbReference>
<evidence type="ECO:0000313" key="2">
    <source>
        <dbReference type="Proteomes" id="UP001293254"/>
    </source>
</evidence>
<dbReference type="EMBL" id="JACGWO010000001">
    <property type="protein sequence ID" value="KAK4439421.1"/>
    <property type="molecule type" value="Genomic_DNA"/>
</dbReference>
<reference evidence="1" key="1">
    <citation type="submission" date="2020-06" db="EMBL/GenBank/DDBJ databases">
        <authorList>
            <person name="Li T."/>
            <person name="Hu X."/>
            <person name="Zhang T."/>
            <person name="Song X."/>
            <person name="Zhang H."/>
            <person name="Dai N."/>
            <person name="Sheng W."/>
            <person name="Hou X."/>
            <person name="Wei L."/>
        </authorList>
    </citation>
    <scope>NUCLEOTIDE SEQUENCE</scope>
    <source>
        <strain evidence="1">3651</strain>
        <tissue evidence="1">Leaf</tissue>
    </source>
</reference>
<reference evidence="1" key="2">
    <citation type="journal article" date="2024" name="Plant">
        <title>Genomic evolution and insights into agronomic trait innovations of Sesamum species.</title>
        <authorList>
            <person name="Miao H."/>
            <person name="Wang L."/>
            <person name="Qu L."/>
            <person name="Liu H."/>
            <person name="Sun Y."/>
            <person name="Le M."/>
            <person name="Wang Q."/>
            <person name="Wei S."/>
            <person name="Zheng Y."/>
            <person name="Lin W."/>
            <person name="Duan Y."/>
            <person name="Cao H."/>
            <person name="Xiong S."/>
            <person name="Wang X."/>
            <person name="Wei L."/>
            <person name="Li C."/>
            <person name="Ma Q."/>
            <person name="Ju M."/>
            <person name="Zhao R."/>
            <person name="Li G."/>
            <person name="Mu C."/>
            <person name="Tian Q."/>
            <person name="Mei H."/>
            <person name="Zhang T."/>
            <person name="Gao T."/>
            <person name="Zhang H."/>
        </authorList>
    </citation>
    <scope>NUCLEOTIDE SEQUENCE</scope>
    <source>
        <strain evidence="1">3651</strain>
    </source>
</reference>
<comment type="caution">
    <text evidence="1">The sequence shown here is derived from an EMBL/GenBank/DDBJ whole genome shotgun (WGS) entry which is preliminary data.</text>
</comment>
<dbReference type="PANTHER" id="PTHR36393">
    <property type="entry name" value="SULFATE ADENYLYLTRANSFERASE SUBUNIT"/>
    <property type="match status" value="1"/>
</dbReference>
<name>A0AAE1YZX7_9LAMI</name>
<evidence type="ECO:0000313" key="1">
    <source>
        <dbReference type="EMBL" id="KAK4439421.1"/>
    </source>
</evidence>
<gene>
    <name evidence="1" type="ORF">Salat_0277000</name>
</gene>
<dbReference type="PANTHER" id="PTHR36393:SF1">
    <property type="entry name" value="SULFATE ADENYLYLTRANSFERASE SUBUNIT"/>
    <property type="match status" value="1"/>
</dbReference>